<sequence length="461" mass="51895">MRLYDTSSRSLRDFTPIKKGEVGMYLCGATVQGSPHIGHIRSSMVFDVLRRYFEFNNYKVILVRNVTDIDDKIIHNAGHEDITWWELAARYEKEFTWAHEQLGNLTPTIEPRATGHIPQMFEIIQTLIDKNHAYVAQGSVWFSVRSFKEYGSLSGQKIDEMLTAQDPEKGKKDPHDFALWKASKDGEPFWNSPWGPGRPGWHIECSAMAQAYLGNQFDIHGGGLDLAFPHHENEVAQSKAAGQKFANYWLHNYWVTQSGEKMSKSLGNTMKVSEILSRFRAIDVRFYLLSAHYRSNLEFSDQALSDAATAFSRIEQFVVRSNEKVGSVELAKALPPAFQEALDEDLATPSAFAVIHEFVTNGNTALANDAADLKEIYVQVRTMLNILGLDPLNKQWQKETSQDANNALDSLIQTMLKQRNDARAAKNFAGADSVRDALNSAGILIEDTAQGSRWSINKESK</sequence>
<accession>A0A6J6E6T2</accession>
<dbReference type="InterPro" id="IPR024909">
    <property type="entry name" value="Cys-tRNA/MSH_ligase"/>
</dbReference>
<dbReference type="HAMAP" id="MF_00041">
    <property type="entry name" value="Cys_tRNA_synth"/>
    <property type="match status" value="1"/>
</dbReference>
<keyword evidence="13" id="KW-0030">Aminoacyl-tRNA synthetase</keyword>
<evidence type="ECO:0000256" key="12">
    <source>
        <dbReference type="ARBA" id="ARBA00022917"/>
    </source>
</evidence>
<evidence type="ECO:0000256" key="13">
    <source>
        <dbReference type="ARBA" id="ARBA00023146"/>
    </source>
</evidence>
<dbReference type="GO" id="GO:0046872">
    <property type="term" value="F:metal ion binding"/>
    <property type="evidence" value="ECO:0007669"/>
    <property type="project" value="UniProtKB-KW"/>
</dbReference>
<keyword evidence="6" id="KW-0963">Cytoplasm</keyword>
<dbReference type="Pfam" id="PF23493">
    <property type="entry name" value="CysS_C"/>
    <property type="match status" value="1"/>
</dbReference>
<dbReference type="GO" id="GO:0006423">
    <property type="term" value="P:cysteinyl-tRNA aminoacylation"/>
    <property type="evidence" value="ECO:0007669"/>
    <property type="project" value="InterPro"/>
</dbReference>
<evidence type="ECO:0000256" key="7">
    <source>
        <dbReference type="ARBA" id="ARBA00022598"/>
    </source>
</evidence>
<evidence type="ECO:0000256" key="14">
    <source>
        <dbReference type="ARBA" id="ARBA00031499"/>
    </source>
</evidence>
<dbReference type="Pfam" id="PF09190">
    <property type="entry name" value="DALR_2"/>
    <property type="match status" value="1"/>
</dbReference>
<evidence type="ECO:0000256" key="2">
    <source>
        <dbReference type="ARBA" id="ARBA00004496"/>
    </source>
</evidence>
<comment type="cofactor">
    <cofactor evidence="1">
        <name>Zn(2+)</name>
        <dbReference type="ChEBI" id="CHEBI:29105"/>
    </cofactor>
</comment>
<dbReference type="Pfam" id="PF01406">
    <property type="entry name" value="tRNA-synt_1e"/>
    <property type="match status" value="1"/>
</dbReference>
<dbReference type="FunFam" id="3.40.50.620:FF:000068">
    <property type="entry name" value="Cysteine--tRNA ligase"/>
    <property type="match status" value="1"/>
</dbReference>
<dbReference type="EC" id="6.1.1.16" evidence="4"/>
<evidence type="ECO:0000256" key="10">
    <source>
        <dbReference type="ARBA" id="ARBA00022833"/>
    </source>
</evidence>
<evidence type="ECO:0000256" key="11">
    <source>
        <dbReference type="ARBA" id="ARBA00022840"/>
    </source>
</evidence>
<comment type="subcellular location">
    <subcellularLocation>
        <location evidence="2">Cytoplasm</location>
    </subcellularLocation>
</comment>
<comment type="similarity">
    <text evidence="3">Belongs to the class-I aminoacyl-tRNA synthetase family.</text>
</comment>
<dbReference type="AlphaFoldDB" id="A0A6J6E6T2"/>
<dbReference type="CDD" id="cd00672">
    <property type="entry name" value="CysRS_core"/>
    <property type="match status" value="1"/>
</dbReference>
<evidence type="ECO:0000256" key="1">
    <source>
        <dbReference type="ARBA" id="ARBA00001947"/>
    </source>
</evidence>
<dbReference type="PRINTS" id="PR00983">
    <property type="entry name" value="TRNASYNTHCYS"/>
</dbReference>
<proteinExistence type="inferred from homology"/>
<dbReference type="GO" id="GO:0005524">
    <property type="term" value="F:ATP binding"/>
    <property type="evidence" value="ECO:0007669"/>
    <property type="project" value="UniProtKB-KW"/>
</dbReference>
<evidence type="ECO:0000256" key="9">
    <source>
        <dbReference type="ARBA" id="ARBA00022741"/>
    </source>
</evidence>
<evidence type="ECO:0000256" key="5">
    <source>
        <dbReference type="ARBA" id="ARBA00014738"/>
    </source>
</evidence>
<dbReference type="InterPro" id="IPR056411">
    <property type="entry name" value="CysS_C"/>
</dbReference>
<keyword evidence="7" id="KW-0436">Ligase</keyword>
<dbReference type="PANTHER" id="PTHR10890">
    <property type="entry name" value="CYSTEINYL-TRNA SYNTHETASE"/>
    <property type="match status" value="1"/>
</dbReference>
<dbReference type="SUPFAM" id="SSF47323">
    <property type="entry name" value="Anticodon-binding domain of a subclass of class I aminoacyl-tRNA synthetases"/>
    <property type="match status" value="1"/>
</dbReference>
<keyword evidence="8" id="KW-0479">Metal-binding</keyword>
<comment type="catalytic activity">
    <reaction evidence="15">
        <text>tRNA(Cys) + L-cysteine + ATP = L-cysteinyl-tRNA(Cys) + AMP + diphosphate</text>
        <dbReference type="Rhea" id="RHEA:17773"/>
        <dbReference type="Rhea" id="RHEA-COMP:9661"/>
        <dbReference type="Rhea" id="RHEA-COMP:9679"/>
        <dbReference type="ChEBI" id="CHEBI:30616"/>
        <dbReference type="ChEBI" id="CHEBI:33019"/>
        <dbReference type="ChEBI" id="CHEBI:35235"/>
        <dbReference type="ChEBI" id="CHEBI:78442"/>
        <dbReference type="ChEBI" id="CHEBI:78517"/>
        <dbReference type="ChEBI" id="CHEBI:456215"/>
        <dbReference type="EC" id="6.1.1.16"/>
    </reaction>
</comment>
<dbReference type="GO" id="GO:0004817">
    <property type="term" value="F:cysteine-tRNA ligase activity"/>
    <property type="evidence" value="ECO:0007669"/>
    <property type="project" value="UniProtKB-EC"/>
</dbReference>
<dbReference type="Gene3D" id="1.20.120.1910">
    <property type="entry name" value="Cysteine-tRNA ligase, C-terminal anti-codon recognition domain"/>
    <property type="match status" value="1"/>
</dbReference>
<dbReference type="InterPro" id="IPR014729">
    <property type="entry name" value="Rossmann-like_a/b/a_fold"/>
</dbReference>
<dbReference type="InterPro" id="IPR009080">
    <property type="entry name" value="tRNAsynth_Ia_anticodon-bd"/>
</dbReference>
<dbReference type="NCBIfam" id="TIGR00435">
    <property type="entry name" value="cysS"/>
    <property type="match status" value="1"/>
</dbReference>
<dbReference type="GO" id="GO:0005829">
    <property type="term" value="C:cytosol"/>
    <property type="evidence" value="ECO:0007669"/>
    <property type="project" value="TreeGrafter"/>
</dbReference>
<evidence type="ECO:0000259" key="16">
    <source>
        <dbReference type="SMART" id="SM00840"/>
    </source>
</evidence>
<protein>
    <recommendedName>
        <fullName evidence="5">Cysteine--tRNA ligase</fullName>
        <ecNumber evidence="4">6.1.1.16</ecNumber>
    </recommendedName>
    <alternativeName>
        <fullName evidence="14">Cysteinyl-tRNA synthetase</fullName>
    </alternativeName>
</protein>
<dbReference type="SMART" id="SM00840">
    <property type="entry name" value="DALR_2"/>
    <property type="match status" value="1"/>
</dbReference>
<keyword evidence="12" id="KW-0648">Protein biosynthesis</keyword>
<dbReference type="InterPro" id="IPR015803">
    <property type="entry name" value="Cys-tRNA-ligase"/>
</dbReference>
<evidence type="ECO:0000256" key="4">
    <source>
        <dbReference type="ARBA" id="ARBA00012832"/>
    </source>
</evidence>
<dbReference type="InterPro" id="IPR015273">
    <property type="entry name" value="Cys-tRNA-synt_Ia_DALR"/>
</dbReference>
<dbReference type="Gene3D" id="3.40.50.620">
    <property type="entry name" value="HUPs"/>
    <property type="match status" value="1"/>
</dbReference>
<evidence type="ECO:0000256" key="3">
    <source>
        <dbReference type="ARBA" id="ARBA00005594"/>
    </source>
</evidence>
<gene>
    <name evidence="17" type="ORF">UFOPK1740_00070</name>
</gene>
<dbReference type="PANTHER" id="PTHR10890:SF30">
    <property type="entry name" value="CYSTEINE--TRNA LIGASE"/>
    <property type="match status" value="1"/>
</dbReference>
<reference evidence="17" key="1">
    <citation type="submission" date="2020-05" db="EMBL/GenBank/DDBJ databases">
        <authorList>
            <person name="Chiriac C."/>
            <person name="Salcher M."/>
            <person name="Ghai R."/>
            <person name="Kavagutti S V."/>
        </authorList>
    </citation>
    <scope>NUCLEOTIDE SEQUENCE</scope>
</reference>
<name>A0A6J6E6T2_9ZZZZ</name>
<dbReference type="SUPFAM" id="SSF52374">
    <property type="entry name" value="Nucleotidylyl transferase"/>
    <property type="match status" value="1"/>
</dbReference>
<organism evidence="17">
    <name type="scientific">freshwater metagenome</name>
    <dbReference type="NCBI Taxonomy" id="449393"/>
    <lineage>
        <taxon>unclassified sequences</taxon>
        <taxon>metagenomes</taxon>
        <taxon>ecological metagenomes</taxon>
    </lineage>
</organism>
<dbReference type="InterPro" id="IPR032678">
    <property type="entry name" value="tRNA-synt_1_cat_dom"/>
</dbReference>
<evidence type="ECO:0000256" key="15">
    <source>
        <dbReference type="ARBA" id="ARBA00047398"/>
    </source>
</evidence>
<keyword evidence="9" id="KW-0547">Nucleotide-binding</keyword>
<evidence type="ECO:0000256" key="6">
    <source>
        <dbReference type="ARBA" id="ARBA00022490"/>
    </source>
</evidence>
<dbReference type="EMBL" id="CAEZTU010000002">
    <property type="protein sequence ID" value="CAB4569048.1"/>
    <property type="molecule type" value="Genomic_DNA"/>
</dbReference>
<keyword evidence="10" id="KW-0862">Zinc</keyword>
<keyword evidence="11" id="KW-0067">ATP-binding</keyword>
<evidence type="ECO:0000256" key="8">
    <source>
        <dbReference type="ARBA" id="ARBA00022723"/>
    </source>
</evidence>
<feature type="domain" description="Cysteinyl-tRNA synthetase class Ia DALR" evidence="16">
    <location>
        <begin position="337"/>
        <end position="397"/>
    </location>
</feature>
<evidence type="ECO:0000313" key="17">
    <source>
        <dbReference type="EMBL" id="CAB4569048.1"/>
    </source>
</evidence>